<comment type="caution">
    <text evidence="2">The sequence shown here is derived from an EMBL/GenBank/DDBJ whole genome shotgun (WGS) entry which is preliminary data.</text>
</comment>
<dbReference type="OrthoDB" id="1730821at2759"/>
<dbReference type="EMBL" id="BDDD01003891">
    <property type="protein sequence ID" value="GAV86402.1"/>
    <property type="molecule type" value="Genomic_DNA"/>
</dbReference>
<dbReference type="PANTHER" id="PTHR45749:SF37">
    <property type="entry name" value="OS05G0311600 PROTEIN"/>
    <property type="match status" value="1"/>
</dbReference>
<accession>A0A1Q3D1T2</accession>
<feature type="domain" description="DUF4371" evidence="1">
    <location>
        <begin position="2"/>
        <end position="89"/>
    </location>
</feature>
<dbReference type="PANTHER" id="PTHR45749">
    <property type="match status" value="1"/>
</dbReference>
<sequence length="165" mass="19240">MGKDPKSQHNVAQRCYTNLKNQAQHIETMIIRQTSEQIASNHLRLKTTIDVVRLLTFQGCALRGRDERFESRNRGNFFELIKLLASYDKNVEQMAIVFRFVDKEGFVRERFFDVIHVKDTAALTLKKEICDVLSHHCLNIKDTALHSLRRVSREIENGLRIACIR</sequence>
<reference evidence="3" key="1">
    <citation type="submission" date="2016-04" db="EMBL/GenBank/DDBJ databases">
        <title>Cephalotus genome sequencing.</title>
        <authorList>
            <person name="Fukushima K."/>
            <person name="Hasebe M."/>
            <person name="Fang X."/>
        </authorList>
    </citation>
    <scope>NUCLEOTIDE SEQUENCE [LARGE SCALE GENOMIC DNA]</scope>
    <source>
        <strain evidence="3">cv. St1</strain>
    </source>
</reference>
<dbReference type="STRING" id="3775.A0A1Q3D1T2"/>
<protein>
    <submittedName>
        <fullName evidence="2">DUF4371 domain-containing protein</fullName>
    </submittedName>
</protein>
<evidence type="ECO:0000313" key="2">
    <source>
        <dbReference type="EMBL" id="GAV86402.1"/>
    </source>
</evidence>
<dbReference type="Proteomes" id="UP000187406">
    <property type="component" value="Unassembled WGS sequence"/>
</dbReference>
<dbReference type="InParanoid" id="A0A1Q3D1T2"/>
<dbReference type="InterPro" id="IPR025398">
    <property type="entry name" value="DUF4371"/>
</dbReference>
<dbReference type="AlphaFoldDB" id="A0A1Q3D1T2"/>
<evidence type="ECO:0000259" key="1">
    <source>
        <dbReference type="Pfam" id="PF14291"/>
    </source>
</evidence>
<proteinExistence type="predicted"/>
<name>A0A1Q3D1T2_CEPFO</name>
<organism evidence="2 3">
    <name type="scientific">Cephalotus follicularis</name>
    <name type="common">Albany pitcher plant</name>
    <dbReference type="NCBI Taxonomy" id="3775"/>
    <lineage>
        <taxon>Eukaryota</taxon>
        <taxon>Viridiplantae</taxon>
        <taxon>Streptophyta</taxon>
        <taxon>Embryophyta</taxon>
        <taxon>Tracheophyta</taxon>
        <taxon>Spermatophyta</taxon>
        <taxon>Magnoliopsida</taxon>
        <taxon>eudicotyledons</taxon>
        <taxon>Gunneridae</taxon>
        <taxon>Pentapetalae</taxon>
        <taxon>rosids</taxon>
        <taxon>fabids</taxon>
        <taxon>Oxalidales</taxon>
        <taxon>Cephalotaceae</taxon>
        <taxon>Cephalotus</taxon>
    </lineage>
</organism>
<keyword evidence="3" id="KW-1185">Reference proteome</keyword>
<dbReference type="Pfam" id="PF14291">
    <property type="entry name" value="DUF4371"/>
    <property type="match status" value="2"/>
</dbReference>
<feature type="domain" description="DUF4371" evidence="1">
    <location>
        <begin position="90"/>
        <end position="142"/>
    </location>
</feature>
<gene>
    <name evidence="2" type="ORF">CFOL_v3_29833</name>
</gene>
<evidence type="ECO:0000313" key="3">
    <source>
        <dbReference type="Proteomes" id="UP000187406"/>
    </source>
</evidence>